<protein>
    <submittedName>
        <fullName evidence="2">Uncharacterized protein</fullName>
    </submittedName>
</protein>
<dbReference type="AlphaFoldDB" id="A0A9W6PE48"/>
<sequence length="83" mass="8332">MGPAMDLAMGPGIGTGGKPVNIRKKGIPNSTISPSLGCRIGRPAAERAASRRGLPCPPADAAVPAQRTGGASETPDGRIARED</sequence>
<evidence type="ECO:0000313" key="2">
    <source>
        <dbReference type="EMBL" id="GLW53410.1"/>
    </source>
</evidence>
<comment type="caution">
    <text evidence="2">The sequence shown here is derived from an EMBL/GenBank/DDBJ whole genome shotgun (WGS) entry which is preliminary data.</text>
</comment>
<proteinExistence type="predicted"/>
<dbReference type="EMBL" id="BSRX01000006">
    <property type="protein sequence ID" value="GLW53410.1"/>
    <property type="molecule type" value="Genomic_DNA"/>
</dbReference>
<feature type="region of interest" description="Disordered" evidence="1">
    <location>
        <begin position="1"/>
        <end position="83"/>
    </location>
</feature>
<gene>
    <name evidence="2" type="ORF">Kpho01_14210</name>
</gene>
<dbReference type="Proteomes" id="UP001165143">
    <property type="component" value="Unassembled WGS sequence"/>
</dbReference>
<name>A0A9W6PE48_9ACTN</name>
<evidence type="ECO:0000313" key="3">
    <source>
        <dbReference type="Proteomes" id="UP001165143"/>
    </source>
</evidence>
<organism evidence="2 3">
    <name type="scientific">Kitasatospora phosalacinea</name>
    <dbReference type="NCBI Taxonomy" id="2065"/>
    <lineage>
        <taxon>Bacteria</taxon>
        <taxon>Bacillati</taxon>
        <taxon>Actinomycetota</taxon>
        <taxon>Actinomycetes</taxon>
        <taxon>Kitasatosporales</taxon>
        <taxon>Streptomycetaceae</taxon>
        <taxon>Kitasatospora</taxon>
    </lineage>
</organism>
<reference evidence="2" key="1">
    <citation type="submission" date="2023-02" db="EMBL/GenBank/DDBJ databases">
        <title>Kitasatospora phosalacinea NBRC 14362.</title>
        <authorList>
            <person name="Ichikawa N."/>
            <person name="Sato H."/>
            <person name="Tonouchi N."/>
        </authorList>
    </citation>
    <scope>NUCLEOTIDE SEQUENCE</scope>
    <source>
        <strain evidence="2">NBRC 14362</strain>
    </source>
</reference>
<accession>A0A9W6PE48</accession>
<evidence type="ECO:0000256" key="1">
    <source>
        <dbReference type="SAM" id="MobiDB-lite"/>
    </source>
</evidence>